<feature type="compositionally biased region" description="Basic and acidic residues" evidence="1">
    <location>
        <begin position="56"/>
        <end position="67"/>
    </location>
</feature>
<evidence type="ECO:0000256" key="1">
    <source>
        <dbReference type="SAM" id="MobiDB-lite"/>
    </source>
</evidence>
<name>A0ABQ9WKS4_SAGOE</name>
<protein>
    <submittedName>
        <fullName evidence="2">Uncharacterized protein</fullName>
    </submittedName>
</protein>
<proteinExistence type="predicted"/>
<evidence type="ECO:0000313" key="2">
    <source>
        <dbReference type="EMBL" id="KAK2121941.1"/>
    </source>
</evidence>
<keyword evidence="3" id="KW-1185">Reference proteome</keyword>
<accession>A0ABQ9WKS4</accession>
<dbReference type="Proteomes" id="UP001266305">
    <property type="component" value="Unassembled WGS sequence"/>
</dbReference>
<comment type="caution">
    <text evidence="2">The sequence shown here is derived from an EMBL/GenBank/DDBJ whole genome shotgun (WGS) entry which is preliminary data.</text>
</comment>
<organism evidence="2 3">
    <name type="scientific">Saguinus oedipus</name>
    <name type="common">Cotton-top tamarin</name>
    <name type="synonym">Oedipomidas oedipus</name>
    <dbReference type="NCBI Taxonomy" id="9490"/>
    <lineage>
        <taxon>Eukaryota</taxon>
        <taxon>Metazoa</taxon>
        <taxon>Chordata</taxon>
        <taxon>Craniata</taxon>
        <taxon>Vertebrata</taxon>
        <taxon>Euteleostomi</taxon>
        <taxon>Mammalia</taxon>
        <taxon>Eutheria</taxon>
        <taxon>Euarchontoglires</taxon>
        <taxon>Primates</taxon>
        <taxon>Haplorrhini</taxon>
        <taxon>Platyrrhini</taxon>
        <taxon>Cebidae</taxon>
        <taxon>Callitrichinae</taxon>
        <taxon>Saguinus</taxon>
    </lineage>
</organism>
<evidence type="ECO:0000313" key="3">
    <source>
        <dbReference type="Proteomes" id="UP001266305"/>
    </source>
</evidence>
<feature type="region of interest" description="Disordered" evidence="1">
    <location>
        <begin position="51"/>
        <end position="88"/>
    </location>
</feature>
<reference evidence="2 3" key="1">
    <citation type="submission" date="2023-05" db="EMBL/GenBank/DDBJ databases">
        <title>B98-5 Cell Line De Novo Hybrid Assembly: An Optical Mapping Approach.</title>
        <authorList>
            <person name="Kananen K."/>
            <person name="Auerbach J.A."/>
            <person name="Kautto E."/>
            <person name="Blachly J.S."/>
        </authorList>
    </citation>
    <scope>NUCLEOTIDE SEQUENCE [LARGE SCALE GENOMIC DNA]</scope>
    <source>
        <strain evidence="2">B95-8</strain>
        <tissue evidence="2">Cell line</tissue>
    </source>
</reference>
<dbReference type="EMBL" id="JASSZA010000001">
    <property type="protein sequence ID" value="KAK2121941.1"/>
    <property type="molecule type" value="Genomic_DNA"/>
</dbReference>
<gene>
    <name evidence="2" type="ORF">P7K49_003327</name>
</gene>
<sequence length="122" mass="12570">MVPVSHLSGGETQARNGSVCVRSDLGCCGPRAVAAGGPEFVLYAPGARAQQPAWGPHREVEPADGPKCRKPRGLAPAQGSRAEEIGLEGAGEGPYVTVFLPPQDVIQSHHVLPPASPCASQN</sequence>